<keyword evidence="1" id="KW-0812">Transmembrane</keyword>
<proteinExistence type="predicted"/>
<evidence type="ECO:0000313" key="3">
    <source>
        <dbReference type="Proteomes" id="UP000810207"/>
    </source>
</evidence>
<feature type="transmembrane region" description="Helical" evidence="1">
    <location>
        <begin position="12"/>
        <end position="30"/>
    </location>
</feature>
<evidence type="ECO:0000313" key="2">
    <source>
        <dbReference type="EMBL" id="MBP2244916.1"/>
    </source>
</evidence>
<reference evidence="2 3" key="1">
    <citation type="submission" date="2021-03" db="EMBL/GenBank/DDBJ databases">
        <title>Genomic Encyclopedia of Type Strains, Phase IV (KMG-IV): sequencing the most valuable type-strain genomes for metagenomic binning, comparative biology and taxonomic classification.</title>
        <authorList>
            <person name="Goeker M."/>
        </authorList>
    </citation>
    <scope>NUCLEOTIDE SEQUENCE [LARGE SCALE GENOMIC DNA]</scope>
    <source>
        <strain evidence="2 3">DSM 21292</strain>
    </source>
</reference>
<keyword evidence="3" id="KW-1185">Reference proteome</keyword>
<keyword evidence="1" id="KW-0472">Membrane</keyword>
<organism evidence="2 3">
    <name type="scientific">Paenibacillus xylanexedens</name>
    <dbReference type="NCBI Taxonomy" id="528191"/>
    <lineage>
        <taxon>Bacteria</taxon>
        <taxon>Bacillati</taxon>
        <taxon>Bacillota</taxon>
        <taxon>Bacilli</taxon>
        <taxon>Bacillales</taxon>
        <taxon>Paenibacillaceae</taxon>
        <taxon>Paenibacillus</taxon>
    </lineage>
</organism>
<sequence>MSFVWENTIIALITLILFVSVGWLIILSLIRSRRK</sequence>
<protein>
    <submittedName>
        <fullName evidence="2">Uncharacterized protein</fullName>
    </submittedName>
</protein>
<keyword evidence="1" id="KW-1133">Transmembrane helix</keyword>
<gene>
    <name evidence="2" type="ORF">J2Z28_001529</name>
</gene>
<evidence type="ECO:0000256" key="1">
    <source>
        <dbReference type="SAM" id="Phobius"/>
    </source>
</evidence>
<dbReference type="Proteomes" id="UP000810207">
    <property type="component" value="Unassembled WGS sequence"/>
</dbReference>
<comment type="caution">
    <text evidence="2">The sequence shown here is derived from an EMBL/GenBank/DDBJ whole genome shotgun (WGS) entry which is preliminary data.</text>
</comment>
<accession>A0ABS4RR51</accession>
<dbReference type="EMBL" id="JAGIKV010000004">
    <property type="protein sequence ID" value="MBP2244916.1"/>
    <property type="molecule type" value="Genomic_DNA"/>
</dbReference>
<name>A0ABS4RR51_PAEXY</name>